<evidence type="ECO:0000259" key="5">
    <source>
        <dbReference type="PROSITE" id="PS51065"/>
    </source>
</evidence>
<dbReference type="FunFam" id="2.60.120.920:FF:000005">
    <property type="entry name" value="Putative E3 ubiquitin-protein ligase NEURL1B"/>
    <property type="match status" value="1"/>
</dbReference>
<evidence type="ECO:0000313" key="7">
    <source>
        <dbReference type="Proteomes" id="UP000762676"/>
    </source>
</evidence>
<keyword evidence="2" id="KW-0677">Repeat</keyword>
<evidence type="ECO:0000256" key="3">
    <source>
        <dbReference type="ARBA" id="ARBA00022771"/>
    </source>
</evidence>
<dbReference type="PROSITE" id="PS51065">
    <property type="entry name" value="NHR"/>
    <property type="match status" value="1"/>
</dbReference>
<dbReference type="AlphaFoldDB" id="A0AAV4H5F8"/>
<reference evidence="6 7" key="1">
    <citation type="journal article" date="2021" name="Elife">
        <title>Chloroplast acquisition without the gene transfer in kleptoplastic sea slugs, Plakobranchus ocellatus.</title>
        <authorList>
            <person name="Maeda T."/>
            <person name="Takahashi S."/>
            <person name="Yoshida T."/>
            <person name="Shimamura S."/>
            <person name="Takaki Y."/>
            <person name="Nagai Y."/>
            <person name="Toyoda A."/>
            <person name="Suzuki Y."/>
            <person name="Arimoto A."/>
            <person name="Ishii H."/>
            <person name="Satoh N."/>
            <person name="Nishiyama T."/>
            <person name="Hasebe M."/>
            <person name="Maruyama T."/>
            <person name="Minagawa J."/>
            <person name="Obokata J."/>
            <person name="Shigenobu S."/>
        </authorList>
    </citation>
    <scope>NUCLEOTIDE SEQUENCE [LARGE SCALE GENOMIC DNA]</scope>
</reference>
<dbReference type="InterPro" id="IPR037962">
    <property type="entry name" value="Neuralized"/>
</dbReference>
<dbReference type="GO" id="GO:0061630">
    <property type="term" value="F:ubiquitin protein ligase activity"/>
    <property type="evidence" value="ECO:0007669"/>
    <property type="project" value="TreeGrafter"/>
</dbReference>
<dbReference type="GO" id="GO:0008270">
    <property type="term" value="F:zinc ion binding"/>
    <property type="evidence" value="ECO:0007669"/>
    <property type="project" value="UniProtKB-KW"/>
</dbReference>
<dbReference type="InterPro" id="IPR006573">
    <property type="entry name" value="NHR_dom"/>
</dbReference>
<protein>
    <submittedName>
        <fullName evidence="6">Protein neuralized</fullName>
    </submittedName>
</protein>
<dbReference type="PANTHER" id="PTHR12429">
    <property type="entry name" value="NEURALIZED"/>
    <property type="match status" value="1"/>
</dbReference>
<dbReference type="SMART" id="SM00588">
    <property type="entry name" value="NEUZ"/>
    <property type="match status" value="1"/>
</dbReference>
<keyword evidence="7" id="KW-1185">Reference proteome</keyword>
<sequence>MALRFHPCHGSAIALSASQTCATRGPDTYHHGLCFSDRPLCVNERVGLQLRVTTDWAGALRVGVTSVDPATLTSQGGVPSEAHPHLVKREGFWVRVIPERLLASSGCHLVLNLTSLGQLQLFVNGHHKGALLLGLPVRHRLWLLLDIYGNTDSATFVTTDAQLKATTNAHTRINIAAGSLSLKLEHLHT</sequence>
<evidence type="ECO:0000256" key="2">
    <source>
        <dbReference type="ARBA" id="ARBA00022737"/>
    </source>
</evidence>
<keyword evidence="4" id="KW-0862">Zinc</keyword>
<name>A0AAV4H5F8_9GAST</name>
<comment type="caution">
    <text evidence="6">The sequence shown here is derived from an EMBL/GenBank/DDBJ whole genome shotgun (WGS) entry which is preliminary data.</text>
</comment>
<dbReference type="Proteomes" id="UP000762676">
    <property type="component" value="Unassembled WGS sequence"/>
</dbReference>
<keyword evidence="3" id="KW-0863">Zinc-finger</keyword>
<gene>
    <name evidence="6" type="ORF">ElyMa_006214900</name>
</gene>
<dbReference type="PANTHER" id="PTHR12429:SF6">
    <property type="entry name" value="PROTEIN NEURALIZED"/>
    <property type="match status" value="1"/>
</dbReference>
<keyword evidence="1" id="KW-0479">Metal-binding</keyword>
<proteinExistence type="predicted"/>
<evidence type="ECO:0000256" key="1">
    <source>
        <dbReference type="ARBA" id="ARBA00022723"/>
    </source>
</evidence>
<evidence type="ECO:0000256" key="4">
    <source>
        <dbReference type="ARBA" id="ARBA00022833"/>
    </source>
</evidence>
<dbReference type="EMBL" id="BMAT01012469">
    <property type="protein sequence ID" value="GFR92989.1"/>
    <property type="molecule type" value="Genomic_DNA"/>
</dbReference>
<accession>A0AAV4H5F8</accession>
<dbReference type="Gene3D" id="2.60.120.920">
    <property type="match status" value="1"/>
</dbReference>
<dbReference type="InterPro" id="IPR043136">
    <property type="entry name" value="B30.2/SPRY_sf"/>
</dbReference>
<evidence type="ECO:0000313" key="6">
    <source>
        <dbReference type="EMBL" id="GFR92989.1"/>
    </source>
</evidence>
<organism evidence="6 7">
    <name type="scientific">Elysia marginata</name>
    <dbReference type="NCBI Taxonomy" id="1093978"/>
    <lineage>
        <taxon>Eukaryota</taxon>
        <taxon>Metazoa</taxon>
        <taxon>Spiralia</taxon>
        <taxon>Lophotrochozoa</taxon>
        <taxon>Mollusca</taxon>
        <taxon>Gastropoda</taxon>
        <taxon>Heterobranchia</taxon>
        <taxon>Euthyneura</taxon>
        <taxon>Panpulmonata</taxon>
        <taxon>Sacoglossa</taxon>
        <taxon>Placobranchoidea</taxon>
        <taxon>Plakobranchidae</taxon>
        <taxon>Elysia</taxon>
    </lineage>
</organism>
<feature type="domain" description="NHR" evidence="5">
    <location>
        <begin position="2"/>
        <end position="159"/>
    </location>
</feature>
<dbReference type="Pfam" id="PF07177">
    <property type="entry name" value="Neuralized"/>
    <property type="match status" value="1"/>
</dbReference>